<evidence type="ECO:0000256" key="6">
    <source>
        <dbReference type="SAM" id="Phobius"/>
    </source>
</evidence>
<accession>A0ABW4RA34</accession>
<feature type="transmembrane region" description="Helical" evidence="6">
    <location>
        <begin position="346"/>
        <end position="366"/>
    </location>
</feature>
<dbReference type="Gene3D" id="1.20.1250.20">
    <property type="entry name" value="MFS general substrate transporter like domains"/>
    <property type="match status" value="1"/>
</dbReference>
<dbReference type="CDD" id="cd17473">
    <property type="entry name" value="MFS_arabinose_efflux_permease_like"/>
    <property type="match status" value="1"/>
</dbReference>
<keyword evidence="9" id="KW-1185">Reference proteome</keyword>
<dbReference type="InterPro" id="IPR020846">
    <property type="entry name" value="MFS_dom"/>
</dbReference>
<name>A0ABW4RA34_9RHOB</name>
<feature type="transmembrane region" description="Helical" evidence="6">
    <location>
        <begin position="92"/>
        <end position="110"/>
    </location>
</feature>
<reference evidence="9" key="1">
    <citation type="journal article" date="2019" name="Int. J. Syst. Evol. Microbiol.">
        <title>The Global Catalogue of Microorganisms (GCM) 10K type strain sequencing project: providing services to taxonomists for standard genome sequencing and annotation.</title>
        <authorList>
            <consortium name="The Broad Institute Genomics Platform"/>
            <consortium name="The Broad Institute Genome Sequencing Center for Infectious Disease"/>
            <person name="Wu L."/>
            <person name="Ma J."/>
        </authorList>
    </citation>
    <scope>NUCLEOTIDE SEQUENCE [LARGE SCALE GENOMIC DNA]</scope>
    <source>
        <strain evidence="9">CCUG 56029</strain>
    </source>
</reference>
<dbReference type="EMBL" id="JBHUEN010000043">
    <property type="protein sequence ID" value="MFD1883107.1"/>
    <property type="molecule type" value="Genomic_DNA"/>
</dbReference>
<feature type="transmembrane region" description="Helical" evidence="6">
    <location>
        <begin position="122"/>
        <end position="143"/>
    </location>
</feature>
<evidence type="ECO:0000256" key="5">
    <source>
        <dbReference type="ARBA" id="ARBA00023136"/>
    </source>
</evidence>
<feature type="transmembrane region" description="Helical" evidence="6">
    <location>
        <begin position="317"/>
        <end position="339"/>
    </location>
</feature>
<feature type="transmembrane region" description="Helical" evidence="6">
    <location>
        <begin position="181"/>
        <end position="198"/>
    </location>
</feature>
<sequence length="400" mass="41965">MATPQNAMARPDPKGRAMLSDQRVWALLLAATLTIMSNATITPALPGLEASFRDTPNAGLLTRLLVTAPSLLVAISAPFVGMASDRYGRRPLLLSGILLYAVAGTAGAVLPSLEGIFASRLILGIAVALIMTTQAALVGDYFAPPLRGRFMGWQMGATNLGGFIFIALAGWLAGISPRLPFLIYALGFVYLPFLWRALPEPEETQSPAGHGVTDGRADWPQFVAVIALLAAGTLTIFYIMPTQIPFYLVSIGHPEPSASAQAMALVTVAGGLSAISFATVRAKLGAGLTPALGYLTIAGGFFALHSGDTMASVRIGALLIGLGLGYVMPTFLVSALGAAPEHRRGAVSGAVTMALFLGQFLSPLVVQPLVELYGYPTTFLIAAILLLPMAATMAWMLRRR</sequence>
<comment type="caution">
    <text evidence="8">The sequence shown here is derived from an EMBL/GenBank/DDBJ whole genome shotgun (WGS) entry which is preliminary data.</text>
</comment>
<evidence type="ECO:0000256" key="3">
    <source>
        <dbReference type="ARBA" id="ARBA00022692"/>
    </source>
</evidence>
<feature type="transmembrane region" description="Helical" evidence="6">
    <location>
        <begin position="260"/>
        <end position="280"/>
    </location>
</feature>
<evidence type="ECO:0000313" key="9">
    <source>
        <dbReference type="Proteomes" id="UP001597213"/>
    </source>
</evidence>
<feature type="transmembrane region" description="Helical" evidence="6">
    <location>
        <begin position="155"/>
        <end position="175"/>
    </location>
</feature>
<dbReference type="PANTHER" id="PTHR43124:SF3">
    <property type="entry name" value="CHLORAMPHENICOL EFFLUX PUMP RV0191"/>
    <property type="match status" value="1"/>
</dbReference>
<dbReference type="Pfam" id="PF07690">
    <property type="entry name" value="MFS_1"/>
    <property type="match status" value="1"/>
</dbReference>
<dbReference type="RefSeq" id="WP_379144163.1">
    <property type="nucleotide sequence ID" value="NZ_JBHUEN010000043.1"/>
</dbReference>
<feature type="transmembrane region" description="Helical" evidence="6">
    <location>
        <begin position="372"/>
        <end position="397"/>
    </location>
</feature>
<feature type="transmembrane region" description="Helical" evidence="6">
    <location>
        <begin position="60"/>
        <end position="80"/>
    </location>
</feature>
<dbReference type="SUPFAM" id="SSF103473">
    <property type="entry name" value="MFS general substrate transporter"/>
    <property type="match status" value="1"/>
</dbReference>
<dbReference type="InterPro" id="IPR011701">
    <property type="entry name" value="MFS"/>
</dbReference>
<keyword evidence="2" id="KW-1003">Cell membrane</keyword>
<keyword evidence="5 6" id="KW-0472">Membrane</keyword>
<evidence type="ECO:0000313" key="8">
    <source>
        <dbReference type="EMBL" id="MFD1883107.1"/>
    </source>
</evidence>
<evidence type="ECO:0000259" key="7">
    <source>
        <dbReference type="PROSITE" id="PS50850"/>
    </source>
</evidence>
<gene>
    <name evidence="8" type="ORF">ACFSCT_15410</name>
</gene>
<keyword evidence="4 6" id="KW-1133">Transmembrane helix</keyword>
<feature type="transmembrane region" description="Helical" evidence="6">
    <location>
        <begin position="219"/>
        <end position="240"/>
    </location>
</feature>
<protein>
    <submittedName>
        <fullName evidence="8">MFS transporter</fullName>
    </submittedName>
</protein>
<dbReference type="InterPro" id="IPR050189">
    <property type="entry name" value="MFS_Efflux_Transporters"/>
</dbReference>
<feature type="transmembrane region" description="Helical" evidence="6">
    <location>
        <begin position="287"/>
        <end position="305"/>
    </location>
</feature>
<dbReference type="InterPro" id="IPR036259">
    <property type="entry name" value="MFS_trans_sf"/>
</dbReference>
<dbReference type="PROSITE" id="PS50850">
    <property type="entry name" value="MFS"/>
    <property type="match status" value="1"/>
</dbReference>
<evidence type="ECO:0000256" key="2">
    <source>
        <dbReference type="ARBA" id="ARBA00022475"/>
    </source>
</evidence>
<feature type="domain" description="Major facilitator superfamily (MFS) profile" evidence="7">
    <location>
        <begin position="23"/>
        <end position="400"/>
    </location>
</feature>
<organism evidence="8 9">
    <name type="scientific">Paracoccus pacificus</name>
    <dbReference type="NCBI Taxonomy" id="1463598"/>
    <lineage>
        <taxon>Bacteria</taxon>
        <taxon>Pseudomonadati</taxon>
        <taxon>Pseudomonadota</taxon>
        <taxon>Alphaproteobacteria</taxon>
        <taxon>Rhodobacterales</taxon>
        <taxon>Paracoccaceae</taxon>
        <taxon>Paracoccus</taxon>
    </lineage>
</organism>
<dbReference type="PROSITE" id="PS00216">
    <property type="entry name" value="SUGAR_TRANSPORT_1"/>
    <property type="match status" value="1"/>
</dbReference>
<comment type="subcellular location">
    <subcellularLocation>
        <location evidence="1">Cell membrane</location>
        <topology evidence="1">Multi-pass membrane protein</topology>
    </subcellularLocation>
</comment>
<evidence type="ECO:0000256" key="4">
    <source>
        <dbReference type="ARBA" id="ARBA00022989"/>
    </source>
</evidence>
<dbReference type="Proteomes" id="UP001597213">
    <property type="component" value="Unassembled WGS sequence"/>
</dbReference>
<keyword evidence="3 6" id="KW-0812">Transmembrane</keyword>
<evidence type="ECO:0000256" key="1">
    <source>
        <dbReference type="ARBA" id="ARBA00004651"/>
    </source>
</evidence>
<dbReference type="PANTHER" id="PTHR43124">
    <property type="entry name" value="PURINE EFFLUX PUMP PBUE"/>
    <property type="match status" value="1"/>
</dbReference>
<dbReference type="InterPro" id="IPR005829">
    <property type="entry name" value="Sugar_transporter_CS"/>
</dbReference>
<proteinExistence type="predicted"/>